<keyword evidence="4 7" id="KW-0812">Transmembrane</keyword>
<keyword evidence="5 7" id="KW-1133">Transmembrane helix</keyword>
<dbReference type="CDD" id="cd06261">
    <property type="entry name" value="TM_PBP2"/>
    <property type="match status" value="1"/>
</dbReference>
<evidence type="ECO:0000256" key="1">
    <source>
        <dbReference type="ARBA" id="ARBA00004651"/>
    </source>
</evidence>
<dbReference type="Proteomes" id="UP000324678">
    <property type="component" value="Chromosome"/>
</dbReference>
<keyword evidence="6 7" id="KW-0472">Membrane</keyword>
<dbReference type="Gene3D" id="1.10.3720.10">
    <property type="entry name" value="MetI-like"/>
    <property type="match status" value="1"/>
</dbReference>
<evidence type="ECO:0000256" key="3">
    <source>
        <dbReference type="ARBA" id="ARBA00022475"/>
    </source>
</evidence>
<dbReference type="SUPFAM" id="SSF161098">
    <property type="entry name" value="MetI-like"/>
    <property type="match status" value="1"/>
</dbReference>
<keyword evidence="2 7" id="KW-0813">Transport</keyword>
<evidence type="ECO:0000313" key="10">
    <source>
        <dbReference type="Proteomes" id="UP000324678"/>
    </source>
</evidence>
<feature type="domain" description="ABC transmembrane type-1" evidence="8">
    <location>
        <begin position="108"/>
        <end position="288"/>
    </location>
</feature>
<feature type="transmembrane region" description="Helical" evidence="7">
    <location>
        <begin position="54"/>
        <end position="75"/>
    </location>
</feature>
<accession>A0A5C1YF93</accession>
<evidence type="ECO:0000256" key="2">
    <source>
        <dbReference type="ARBA" id="ARBA00022448"/>
    </source>
</evidence>
<keyword evidence="10" id="KW-1185">Reference proteome</keyword>
<dbReference type="GO" id="GO:0055085">
    <property type="term" value="P:transmembrane transport"/>
    <property type="evidence" value="ECO:0007669"/>
    <property type="project" value="InterPro"/>
</dbReference>
<dbReference type="OrthoDB" id="3173654at2"/>
<comment type="subcellular location">
    <subcellularLocation>
        <location evidence="1 7">Cell membrane</location>
        <topology evidence="1 7">Multi-pass membrane protein</topology>
    </subcellularLocation>
</comment>
<dbReference type="InterPro" id="IPR000515">
    <property type="entry name" value="MetI-like"/>
</dbReference>
<protein>
    <submittedName>
        <fullName evidence="9">ABC transporter permease</fullName>
    </submittedName>
</protein>
<dbReference type="RefSeq" id="WP_149160855.1">
    <property type="nucleotide sequence ID" value="NZ_CP043505.1"/>
</dbReference>
<dbReference type="InterPro" id="IPR035906">
    <property type="entry name" value="MetI-like_sf"/>
</dbReference>
<keyword evidence="3" id="KW-1003">Cell membrane</keyword>
<evidence type="ECO:0000313" key="9">
    <source>
        <dbReference type="EMBL" id="QEO14836.1"/>
    </source>
</evidence>
<reference evidence="9 10" key="1">
    <citation type="submission" date="2019-09" db="EMBL/GenBank/DDBJ databases">
        <title>Genome sequencing of strain KACC 19306.</title>
        <authorList>
            <person name="Heo J."/>
            <person name="Kim S.-J."/>
            <person name="Kim J.-S."/>
            <person name="Hong S.-B."/>
            <person name="Kwon S.-W."/>
        </authorList>
    </citation>
    <scope>NUCLEOTIDE SEQUENCE [LARGE SCALE GENOMIC DNA]</scope>
    <source>
        <strain evidence="9 10">KACC 19306</strain>
    </source>
</reference>
<feature type="transmembrane region" description="Helical" evidence="7">
    <location>
        <begin position="268"/>
        <end position="291"/>
    </location>
</feature>
<dbReference type="GO" id="GO:0005886">
    <property type="term" value="C:plasma membrane"/>
    <property type="evidence" value="ECO:0007669"/>
    <property type="project" value="UniProtKB-SubCell"/>
</dbReference>
<dbReference type="AlphaFoldDB" id="A0A5C1YF93"/>
<feature type="transmembrane region" description="Helical" evidence="7">
    <location>
        <begin position="110"/>
        <end position="133"/>
    </location>
</feature>
<proteinExistence type="inferred from homology"/>
<comment type="similarity">
    <text evidence="7">Belongs to the binding-protein-dependent transport system permease family.</text>
</comment>
<evidence type="ECO:0000256" key="5">
    <source>
        <dbReference type="ARBA" id="ARBA00022989"/>
    </source>
</evidence>
<dbReference type="PANTHER" id="PTHR30151:SF20">
    <property type="entry name" value="ABC TRANSPORTER PERMEASE PROTEIN HI_0355-RELATED"/>
    <property type="match status" value="1"/>
</dbReference>
<dbReference type="PANTHER" id="PTHR30151">
    <property type="entry name" value="ALKANE SULFONATE ABC TRANSPORTER-RELATED, MEMBRANE SUBUNIT"/>
    <property type="match status" value="1"/>
</dbReference>
<feature type="transmembrane region" description="Helical" evidence="7">
    <location>
        <begin position="145"/>
        <end position="168"/>
    </location>
</feature>
<feature type="transmembrane region" description="Helical" evidence="7">
    <location>
        <begin position="226"/>
        <end position="248"/>
    </location>
</feature>
<evidence type="ECO:0000256" key="4">
    <source>
        <dbReference type="ARBA" id="ARBA00022692"/>
    </source>
</evidence>
<sequence>MSTITQPRGSAVDQAAVPAGTPGPAAPIAAATEPGAGTAGASVRIRRLDRLRRSAPTIALHAAFVLVVLVAWQLASGTLIDPLLVSSPIEVLARLGDWIVTGHLFFHAQFTLIALAAGFTAGAVVAFALAVVLAGFPRFGRFAEIYIIVFNGIPTIALVPLFIVWFGFGLETKIFMGYLTAFFIVFIASFQGLRSTDPKYLELARVLEASRLQTLFRFRIQATLPFLASAFKLALPATALAVVTAEFLGSNRGLGYLLIRASNLLDMASLFAAVLIVTALVQALSLTASSVESRLLVWIPKEKR</sequence>
<evidence type="ECO:0000256" key="6">
    <source>
        <dbReference type="ARBA" id="ARBA00023136"/>
    </source>
</evidence>
<dbReference type="KEGG" id="ail:FLP10_10770"/>
<dbReference type="Pfam" id="PF00528">
    <property type="entry name" value="BPD_transp_1"/>
    <property type="match status" value="1"/>
</dbReference>
<gene>
    <name evidence="9" type="ORF">FLP10_10770</name>
</gene>
<evidence type="ECO:0000256" key="7">
    <source>
        <dbReference type="RuleBase" id="RU363032"/>
    </source>
</evidence>
<name>A0A5C1YF93_9MICO</name>
<dbReference type="EMBL" id="CP043505">
    <property type="protein sequence ID" value="QEO14836.1"/>
    <property type="molecule type" value="Genomic_DNA"/>
</dbReference>
<organism evidence="9 10">
    <name type="scientific">Agromyces intestinalis</name>
    <dbReference type="NCBI Taxonomy" id="2592652"/>
    <lineage>
        <taxon>Bacteria</taxon>
        <taxon>Bacillati</taxon>
        <taxon>Actinomycetota</taxon>
        <taxon>Actinomycetes</taxon>
        <taxon>Micrococcales</taxon>
        <taxon>Microbacteriaceae</taxon>
        <taxon>Agromyces</taxon>
    </lineage>
</organism>
<feature type="transmembrane region" description="Helical" evidence="7">
    <location>
        <begin position="174"/>
        <end position="193"/>
    </location>
</feature>
<dbReference type="PROSITE" id="PS50928">
    <property type="entry name" value="ABC_TM1"/>
    <property type="match status" value="1"/>
</dbReference>
<evidence type="ECO:0000259" key="8">
    <source>
        <dbReference type="PROSITE" id="PS50928"/>
    </source>
</evidence>